<evidence type="ECO:0000313" key="2">
    <source>
        <dbReference type="EMBL" id="QTA84278.1"/>
    </source>
</evidence>
<keyword evidence="3" id="KW-1185">Reference proteome</keyword>
<dbReference type="KEGG" id="dmm:dnm_002720"/>
<reference evidence="2" key="1">
    <citation type="journal article" date="2021" name="Microb. Physiol.">
        <title>Proteogenomic Insights into the Physiology of Marine, Sulfate-Reducing, Filamentous Desulfonema limicola and Desulfonema magnum.</title>
        <authorList>
            <person name="Schnaars V."/>
            <person name="Wohlbrand L."/>
            <person name="Scheve S."/>
            <person name="Hinrichs C."/>
            <person name="Reinhardt R."/>
            <person name="Rabus R."/>
        </authorList>
    </citation>
    <scope>NUCLEOTIDE SEQUENCE</scope>
    <source>
        <strain evidence="2">4be13</strain>
    </source>
</reference>
<feature type="region of interest" description="Disordered" evidence="1">
    <location>
        <begin position="59"/>
        <end position="83"/>
    </location>
</feature>
<evidence type="ECO:0000313" key="3">
    <source>
        <dbReference type="Proteomes" id="UP000663722"/>
    </source>
</evidence>
<sequence>MLCLRLTPHFQKLLTDNLLKKMCLTKPRIRTVLLIGNSERTRSAKVLFLQLRKSIFRTPDRTPENLFSPQSPVSERGNAIDSG</sequence>
<dbReference type="Proteomes" id="UP000663722">
    <property type="component" value="Chromosome"/>
</dbReference>
<protein>
    <submittedName>
        <fullName evidence="2">Uncharacterized protein</fullName>
    </submittedName>
</protein>
<dbReference type="EMBL" id="CP061800">
    <property type="protein sequence ID" value="QTA84278.1"/>
    <property type="molecule type" value="Genomic_DNA"/>
</dbReference>
<organism evidence="2 3">
    <name type="scientific">Desulfonema magnum</name>
    <dbReference type="NCBI Taxonomy" id="45655"/>
    <lineage>
        <taxon>Bacteria</taxon>
        <taxon>Pseudomonadati</taxon>
        <taxon>Thermodesulfobacteriota</taxon>
        <taxon>Desulfobacteria</taxon>
        <taxon>Desulfobacterales</taxon>
        <taxon>Desulfococcaceae</taxon>
        <taxon>Desulfonema</taxon>
    </lineage>
</organism>
<gene>
    <name evidence="2" type="ORF">dnm_002720</name>
</gene>
<dbReference type="AlphaFoldDB" id="A0A975BFC4"/>
<proteinExistence type="predicted"/>
<name>A0A975BFC4_9BACT</name>
<accession>A0A975BFC4</accession>
<evidence type="ECO:0000256" key="1">
    <source>
        <dbReference type="SAM" id="MobiDB-lite"/>
    </source>
</evidence>